<protein>
    <submittedName>
        <fullName evidence="2">Uncharacterized protein</fullName>
    </submittedName>
</protein>
<evidence type="ECO:0000256" key="1">
    <source>
        <dbReference type="SAM" id="Phobius"/>
    </source>
</evidence>
<dbReference type="EMBL" id="UINC01136631">
    <property type="protein sequence ID" value="SVD21516.1"/>
    <property type="molecule type" value="Genomic_DNA"/>
</dbReference>
<feature type="transmembrane region" description="Helical" evidence="1">
    <location>
        <begin position="12"/>
        <end position="31"/>
    </location>
</feature>
<organism evidence="2">
    <name type="scientific">marine metagenome</name>
    <dbReference type="NCBI Taxonomy" id="408172"/>
    <lineage>
        <taxon>unclassified sequences</taxon>
        <taxon>metagenomes</taxon>
        <taxon>ecological metagenomes</taxon>
    </lineage>
</organism>
<keyword evidence="1" id="KW-1133">Transmembrane helix</keyword>
<feature type="transmembrane region" description="Helical" evidence="1">
    <location>
        <begin position="171"/>
        <end position="195"/>
    </location>
</feature>
<evidence type="ECO:0000313" key="2">
    <source>
        <dbReference type="EMBL" id="SVD21516.1"/>
    </source>
</evidence>
<feature type="transmembrane region" description="Helical" evidence="1">
    <location>
        <begin position="207"/>
        <end position="227"/>
    </location>
</feature>
<feature type="transmembrane region" description="Helical" evidence="1">
    <location>
        <begin position="87"/>
        <end position="107"/>
    </location>
</feature>
<keyword evidence="1" id="KW-0812">Transmembrane</keyword>
<name>A0A382THI7_9ZZZZ</name>
<feature type="transmembrane region" description="Helical" evidence="1">
    <location>
        <begin position="113"/>
        <end position="131"/>
    </location>
</feature>
<gene>
    <name evidence="2" type="ORF">METZ01_LOCUS374370</name>
</gene>
<dbReference type="AlphaFoldDB" id="A0A382THI7"/>
<feature type="non-terminal residue" evidence="2">
    <location>
        <position position="251"/>
    </location>
</feature>
<feature type="transmembrane region" description="Helical" evidence="1">
    <location>
        <begin position="143"/>
        <end position="165"/>
    </location>
</feature>
<accession>A0A382THI7</accession>
<reference evidence="2" key="1">
    <citation type="submission" date="2018-05" db="EMBL/GenBank/DDBJ databases">
        <authorList>
            <person name="Lanie J.A."/>
            <person name="Ng W.-L."/>
            <person name="Kazmierczak K.M."/>
            <person name="Andrzejewski T.M."/>
            <person name="Davidsen T.M."/>
            <person name="Wayne K.J."/>
            <person name="Tettelin H."/>
            <person name="Glass J.I."/>
            <person name="Rusch D."/>
            <person name="Podicherti R."/>
            <person name="Tsui H.-C.T."/>
            <person name="Winkler M.E."/>
        </authorList>
    </citation>
    <scope>NUCLEOTIDE SEQUENCE</scope>
</reference>
<sequence>MKLIKLNQILSSLITIIFILLIAYFCTQLFLHEQQAVDGGLILSKKIIYPDNFSPLIDWILGAWTSTYQLSALLFKLNWSILNVSKFFIFFIALFYLLGVMSVTYAFTKSGVIAFFVSIIILIFQKNFGDADYPALFFTSDTFGSLSLALTTCIFGFVFLGYFFWVGFLSIFLICIHPVVGLWTSLIIFLSVIFIKFIVKEELDIKSLTYGAITGAFVTAVSFFVYLNKNYFPSSNIDFEALNNYYKYWEG</sequence>
<keyword evidence="1" id="KW-0472">Membrane</keyword>
<proteinExistence type="predicted"/>